<evidence type="ECO:0000256" key="1">
    <source>
        <dbReference type="ARBA" id="ARBA00022448"/>
    </source>
</evidence>
<dbReference type="PANTHER" id="PTHR33751">
    <property type="entry name" value="CBB3-TYPE CYTOCHROME C OXIDASE SUBUNIT FIXP"/>
    <property type="match status" value="1"/>
</dbReference>
<evidence type="ECO:0000313" key="9">
    <source>
        <dbReference type="EMBL" id="MDQ0327543.1"/>
    </source>
</evidence>
<accession>A0ABU0CAI0</accession>
<dbReference type="PROSITE" id="PS51007">
    <property type="entry name" value="CYTC"/>
    <property type="match status" value="3"/>
</dbReference>
<proteinExistence type="predicted"/>
<dbReference type="InterPro" id="IPR009056">
    <property type="entry name" value="Cyt_c-like_dom"/>
</dbReference>
<sequence>MNKFFPDRLSLWIGPLGTAVAAVALVAVVVLVSGIINLAASIPHPEGWANLLHYGMKRAVAFHAGDLKEPDDFDADWRVAQGAAHYGHVCVSCHGAPELGQNAVVLQMRPRPQYLVEAVDQLSNKELAWIVLHGVKYTAMPAWTDAEREDEAWSMAAFLRKLPEMDYATYSDLAYGQGRSITKKLDVTFGDHFPDTRSAAAKRSEYRSSTPASGFLEFAMQDTLLPMCGRCHGEDGTGRGIGAFPNLAMQNEQYLKKSLEAYASGERHSGFMRPVATQLSQPQIEALAKYYASQPDVRAPGADKLDPALVEKGREIAQDGVPSRNVAACLSCHEQTTFTSRVFPNLSGQYATYTESQLKLFAKNHRGNVGDYNPMDELSHNLTDDEMKAVAAYFQTVEPGSLVNAPSGSGDGGTGQAG</sequence>
<organism evidence="9 10">
    <name type="scientific">Rhodopseudomonas julia</name>
    <dbReference type="NCBI Taxonomy" id="200617"/>
    <lineage>
        <taxon>Bacteria</taxon>
        <taxon>Pseudomonadati</taxon>
        <taxon>Pseudomonadota</taxon>
        <taxon>Alphaproteobacteria</taxon>
        <taxon>Hyphomicrobiales</taxon>
        <taxon>Nitrobacteraceae</taxon>
        <taxon>Rhodopseudomonas</taxon>
    </lineage>
</organism>
<evidence type="ECO:0000313" key="10">
    <source>
        <dbReference type="Proteomes" id="UP001230253"/>
    </source>
</evidence>
<evidence type="ECO:0000256" key="4">
    <source>
        <dbReference type="ARBA" id="ARBA00022982"/>
    </source>
</evidence>
<dbReference type="InterPro" id="IPR036909">
    <property type="entry name" value="Cyt_c-like_dom_sf"/>
</dbReference>
<feature type="transmembrane region" description="Helical" evidence="7">
    <location>
        <begin position="12"/>
        <end position="36"/>
    </location>
</feature>
<keyword evidence="2 6" id="KW-0349">Heme</keyword>
<dbReference type="Pfam" id="PF13442">
    <property type="entry name" value="Cytochrome_CBB3"/>
    <property type="match status" value="1"/>
</dbReference>
<name>A0ABU0CAI0_9BRAD</name>
<feature type="domain" description="Cytochrome c" evidence="8">
    <location>
        <begin position="308"/>
        <end position="398"/>
    </location>
</feature>
<comment type="caution">
    <text evidence="9">The sequence shown here is derived from an EMBL/GenBank/DDBJ whole genome shotgun (WGS) entry which is preliminary data.</text>
</comment>
<keyword evidence="3 6" id="KW-0479">Metal-binding</keyword>
<dbReference type="PANTHER" id="PTHR33751:SF9">
    <property type="entry name" value="CYTOCHROME C4"/>
    <property type="match status" value="1"/>
</dbReference>
<keyword evidence="4" id="KW-0249">Electron transport</keyword>
<dbReference type="InterPro" id="IPR050597">
    <property type="entry name" value="Cytochrome_c_Oxidase_Subunit"/>
</dbReference>
<dbReference type="Proteomes" id="UP001230253">
    <property type="component" value="Unassembled WGS sequence"/>
</dbReference>
<evidence type="ECO:0000256" key="6">
    <source>
        <dbReference type="PROSITE-ProRule" id="PRU00433"/>
    </source>
</evidence>
<dbReference type="RefSeq" id="WP_307155554.1">
    <property type="nucleotide sequence ID" value="NZ_JAUSUK010000002.1"/>
</dbReference>
<evidence type="ECO:0000256" key="2">
    <source>
        <dbReference type="ARBA" id="ARBA00022617"/>
    </source>
</evidence>
<keyword evidence="1" id="KW-0813">Transport</keyword>
<keyword evidence="7" id="KW-1133">Transmembrane helix</keyword>
<evidence type="ECO:0000259" key="8">
    <source>
        <dbReference type="PROSITE" id="PS51007"/>
    </source>
</evidence>
<keyword evidence="7" id="KW-0472">Membrane</keyword>
<feature type="domain" description="Cytochrome c" evidence="8">
    <location>
        <begin position="77"/>
        <end position="163"/>
    </location>
</feature>
<feature type="domain" description="Cytochrome c" evidence="8">
    <location>
        <begin position="209"/>
        <end position="295"/>
    </location>
</feature>
<dbReference type="SUPFAM" id="SSF46626">
    <property type="entry name" value="Cytochrome c"/>
    <property type="match status" value="3"/>
</dbReference>
<keyword evidence="10" id="KW-1185">Reference proteome</keyword>
<dbReference type="Pfam" id="PF00034">
    <property type="entry name" value="Cytochrom_C"/>
    <property type="match status" value="2"/>
</dbReference>
<dbReference type="Gene3D" id="1.10.760.10">
    <property type="entry name" value="Cytochrome c-like domain"/>
    <property type="match status" value="3"/>
</dbReference>
<keyword evidence="5 6" id="KW-0408">Iron</keyword>
<dbReference type="EMBL" id="JAUSUK010000002">
    <property type="protein sequence ID" value="MDQ0327543.1"/>
    <property type="molecule type" value="Genomic_DNA"/>
</dbReference>
<evidence type="ECO:0000256" key="7">
    <source>
        <dbReference type="SAM" id="Phobius"/>
    </source>
</evidence>
<gene>
    <name evidence="9" type="ORF">J2R99_003412</name>
</gene>
<evidence type="ECO:0000256" key="5">
    <source>
        <dbReference type="ARBA" id="ARBA00023004"/>
    </source>
</evidence>
<keyword evidence="7" id="KW-0812">Transmembrane</keyword>
<protein>
    <submittedName>
        <fullName evidence="9">Cytochrome c553</fullName>
    </submittedName>
</protein>
<evidence type="ECO:0000256" key="3">
    <source>
        <dbReference type="ARBA" id="ARBA00022723"/>
    </source>
</evidence>
<reference evidence="9 10" key="1">
    <citation type="submission" date="2023-07" db="EMBL/GenBank/DDBJ databases">
        <title>Genomic Encyclopedia of Type Strains, Phase IV (KMG-IV): sequencing the most valuable type-strain genomes for metagenomic binning, comparative biology and taxonomic classification.</title>
        <authorList>
            <person name="Goeker M."/>
        </authorList>
    </citation>
    <scope>NUCLEOTIDE SEQUENCE [LARGE SCALE GENOMIC DNA]</scope>
    <source>
        <strain evidence="9 10">DSM 11549</strain>
    </source>
</reference>